<feature type="region of interest" description="Disordered" evidence="1">
    <location>
        <begin position="80"/>
        <end position="100"/>
    </location>
</feature>
<evidence type="ECO:0000313" key="3">
    <source>
        <dbReference type="Proteomes" id="UP000447434"/>
    </source>
</evidence>
<dbReference type="EMBL" id="WOCE01000003">
    <property type="protein sequence ID" value="KAE9617706.1"/>
    <property type="molecule type" value="Genomic_DNA"/>
</dbReference>
<proteinExistence type="predicted"/>
<feature type="region of interest" description="Disordered" evidence="1">
    <location>
        <begin position="18"/>
        <end position="55"/>
    </location>
</feature>
<protein>
    <submittedName>
        <fullName evidence="2">Uncharacterized protein</fullName>
    </submittedName>
</protein>
<feature type="compositionally biased region" description="Low complexity" evidence="1">
    <location>
        <begin position="86"/>
        <end position="97"/>
    </location>
</feature>
<sequence length="114" mass="12901">MDYSVGDYEILETSIEVKQNTNGNVQEKDSTNASQSEQKGRIPLTSQPEPKSEVDPFYVEKVSQIKMNLYRLYDEYVNKDDQSNESLSQVQGLSSLGGEKGKKFQVPLYQARVS</sequence>
<accession>A0A6A4QWU4</accession>
<keyword evidence="3" id="KW-1185">Reference proteome</keyword>
<evidence type="ECO:0000256" key="1">
    <source>
        <dbReference type="SAM" id="MobiDB-lite"/>
    </source>
</evidence>
<reference evidence="3" key="1">
    <citation type="journal article" date="2020" name="Nat. Commun.">
        <title>Genome sequence of the cluster root forming white lupin.</title>
        <authorList>
            <person name="Hufnagel B."/>
            <person name="Marques A."/>
            <person name="Soriano A."/>
            <person name="Marques L."/>
            <person name="Divol F."/>
            <person name="Doumas P."/>
            <person name="Sallet E."/>
            <person name="Mancinotti D."/>
            <person name="Carrere S."/>
            <person name="Marande W."/>
            <person name="Arribat S."/>
            <person name="Keller J."/>
            <person name="Huneau C."/>
            <person name="Blein T."/>
            <person name="Aime D."/>
            <person name="Laguerre M."/>
            <person name="Taylor J."/>
            <person name="Schubert V."/>
            <person name="Nelson M."/>
            <person name="Geu-Flores F."/>
            <person name="Crespi M."/>
            <person name="Gallardo-Guerrero K."/>
            <person name="Delaux P.-M."/>
            <person name="Salse J."/>
            <person name="Berges H."/>
            <person name="Guyot R."/>
            <person name="Gouzy J."/>
            <person name="Peret B."/>
        </authorList>
    </citation>
    <scope>NUCLEOTIDE SEQUENCE [LARGE SCALE GENOMIC DNA]</scope>
    <source>
        <strain evidence="3">cv. Amiga</strain>
    </source>
</reference>
<name>A0A6A4QWU4_LUPAL</name>
<organism evidence="2 3">
    <name type="scientific">Lupinus albus</name>
    <name type="common">White lupine</name>
    <name type="synonym">Lupinus termis</name>
    <dbReference type="NCBI Taxonomy" id="3870"/>
    <lineage>
        <taxon>Eukaryota</taxon>
        <taxon>Viridiplantae</taxon>
        <taxon>Streptophyta</taxon>
        <taxon>Embryophyta</taxon>
        <taxon>Tracheophyta</taxon>
        <taxon>Spermatophyta</taxon>
        <taxon>Magnoliopsida</taxon>
        <taxon>eudicotyledons</taxon>
        <taxon>Gunneridae</taxon>
        <taxon>Pentapetalae</taxon>
        <taxon>rosids</taxon>
        <taxon>fabids</taxon>
        <taxon>Fabales</taxon>
        <taxon>Fabaceae</taxon>
        <taxon>Papilionoideae</taxon>
        <taxon>50 kb inversion clade</taxon>
        <taxon>genistoids sensu lato</taxon>
        <taxon>core genistoids</taxon>
        <taxon>Genisteae</taxon>
        <taxon>Lupinus</taxon>
    </lineage>
</organism>
<feature type="compositionally biased region" description="Polar residues" evidence="1">
    <location>
        <begin position="18"/>
        <end position="37"/>
    </location>
</feature>
<gene>
    <name evidence="2" type="ORF">Lalb_Chr03g0038171</name>
</gene>
<evidence type="ECO:0000313" key="2">
    <source>
        <dbReference type="EMBL" id="KAE9617706.1"/>
    </source>
</evidence>
<comment type="caution">
    <text evidence="2">The sequence shown here is derived from an EMBL/GenBank/DDBJ whole genome shotgun (WGS) entry which is preliminary data.</text>
</comment>
<dbReference type="Proteomes" id="UP000447434">
    <property type="component" value="Chromosome 3"/>
</dbReference>
<dbReference type="AlphaFoldDB" id="A0A6A4QWU4"/>